<evidence type="ECO:0000313" key="3">
    <source>
        <dbReference type="Proteomes" id="UP000317557"/>
    </source>
</evidence>
<dbReference type="AlphaFoldDB" id="A0A521CUC1"/>
<keyword evidence="1" id="KW-1133">Transmembrane helix</keyword>
<name>A0A521CUC1_9BACT</name>
<feature type="transmembrane region" description="Helical" evidence="1">
    <location>
        <begin position="96"/>
        <end position="117"/>
    </location>
</feature>
<organism evidence="2 3">
    <name type="scientific">Gracilimonas mengyeensis</name>
    <dbReference type="NCBI Taxonomy" id="1302730"/>
    <lineage>
        <taxon>Bacteria</taxon>
        <taxon>Pseudomonadati</taxon>
        <taxon>Balneolota</taxon>
        <taxon>Balneolia</taxon>
        <taxon>Balneolales</taxon>
        <taxon>Balneolaceae</taxon>
        <taxon>Gracilimonas</taxon>
    </lineage>
</organism>
<keyword evidence="1" id="KW-0812">Transmembrane</keyword>
<evidence type="ECO:0000313" key="2">
    <source>
        <dbReference type="EMBL" id="SMO62260.1"/>
    </source>
</evidence>
<accession>A0A521CUC1</accession>
<dbReference type="EMBL" id="FXTP01000006">
    <property type="protein sequence ID" value="SMO62260.1"/>
    <property type="molecule type" value="Genomic_DNA"/>
</dbReference>
<reference evidence="2 3" key="1">
    <citation type="submission" date="2017-05" db="EMBL/GenBank/DDBJ databases">
        <authorList>
            <person name="Varghese N."/>
            <person name="Submissions S."/>
        </authorList>
    </citation>
    <scope>NUCLEOTIDE SEQUENCE [LARGE SCALE GENOMIC DNA]</scope>
    <source>
        <strain evidence="2 3">DSM 21985</strain>
    </source>
</reference>
<feature type="transmembrane region" description="Helical" evidence="1">
    <location>
        <begin position="56"/>
        <end position="89"/>
    </location>
</feature>
<keyword evidence="3" id="KW-1185">Reference proteome</keyword>
<gene>
    <name evidence="2" type="ORF">SAMN06265219_106109</name>
</gene>
<sequence>MDVYWFISFIAKEKEAISLYSKHSRHCLYYKKHPKLFEIIATLQFYLPYHNDPNRMLLSLLILISAFLLNLFLPWWSIALPGLILGYVFNKQMWVSFGWGFLALFLLWGGQALYIHLANDGILSSRIAEMLQVGSPWLVVLATGILGGLVSGLAALTGAALKNTPRSFER</sequence>
<dbReference type="Proteomes" id="UP000317557">
    <property type="component" value="Unassembled WGS sequence"/>
</dbReference>
<evidence type="ECO:0000256" key="1">
    <source>
        <dbReference type="SAM" id="Phobius"/>
    </source>
</evidence>
<protein>
    <submittedName>
        <fullName evidence="2">Uncharacterized protein</fullName>
    </submittedName>
</protein>
<keyword evidence="1" id="KW-0472">Membrane</keyword>
<proteinExistence type="predicted"/>
<feature type="transmembrane region" description="Helical" evidence="1">
    <location>
        <begin position="137"/>
        <end position="161"/>
    </location>
</feature>